<feature type="signal peptide" evidence="1">
    <location>
        <begin position="1"/>
        <end position="44"/>
    </location>
</feature>
<reference evidence="2 3" key="1">
    <citation type="submission" date="2016-11" db="EMBL/GenBank/DDBJ databases">
        <title>Sphingorhabdus sp. LPB0140, isolated from marine environment.</title>
        <authorList>
            <person name="Kim E."/>
            <person name="Yi H."/>
        </authorList>
    </citation>
    <scope>NUCLEOTIDE SEQUENCE [LARGE SCALE GENOMIC DNA]</scope>
    <source>
        <strain evidence="2 3">LPB0140</strain>
    </source>
</reference>
<evidence type="ECO:0008006" key="4">
    <source>
        <dbReference type="Google" id="ProtNLM"/>
    </source>
</evidence>
<keyword evidence="3" id="KW-1185">Reference proteome</keyword>
<organism evidence="2 3">
    <name type="scientific">Sphingorhabdus lutea</name>
    <dbReference type="NCBI Taxonomy" id="1913578"/>
    <lineage>
        <taxon>Bacteria</taxon>
        <taxon>Pseudomonadati</taxon>
        <taxon>Pseudomonadota</taxon>
        <taxon>Alphaproteobacteria</taxon>
        <taxon>Sphingomonadales</taxon>
        <taxon>Sphingomonadaceae</taxon>
        <taxon>Sphingorhabdus</taxon>
    </lineage>
</organism>
<evidence type="ECO:0000313" key="2">
    <source>
        <dbReference type="EMBL" id="APG63347.1"/>
    </source>
</evidence>
<dbReference type="OrthoDB" id="7428387at2"/>
<keyword evidence="1" id="KW-0732">Signal</keyword>
<accession>A0A1L3JDY1</accession>
<dbReference type="EMBL" id="CP018154">
    <property type="protein sequence ID" value="APG63347.1"/>
    <property type="molecule type" value="Genomic_DNA"/>
</dbReference>
<evidence type="ECO:0000313" key="3">
    <source>
        <dbReference type="Proteomes" id="UP000242561"/>
    </source>
</evidence>
<gene>
    <name evidence="2" type="ORF">LPB140_11735</name>
</gene>
<dbReference type="AlphaFoldDB" id="A0A1L3JDY1"/>
<proteinExistence type="predicted"/>
<evidence type="ECO:0000256" key="1">
    <source>
        <dbReference type="SAM" id="SignalP"/>
    </source>
</evidence>
<dbReference type="KEGG" id="sphl:LPB140_11735"/>
<dbReference type="STRING" id="1913578.LPB140_11735"/>
<name>A0A1L3JDY1_9SPHN</name>
<feature type="chain" id="PRO_5012792342" description="DUF11 domain-containing protein" evidence="1">
    <location>
        <begin position="45"/>
        <end position="191"/>
    </location>
</feature>
<dbReference type="RefSeq" id="WP_072560001.1">
    <property type="nucleotide sequence ID" value="NZ_CP018154.1"/>
</dbReference>
<protein>
    <recommendedName>
        <fullName evidence="4">DUF11 domain-containing protein</fullName>
    </recommendedName>
</protein>
<dbReference type="Proteomes" id="UP000242561">
    <property type="component" value="Chromosome"/>
</dbReference>
<sequence length="191" mass="20843">MKNIAKKWANAPINWKTALQVPAYATALLLAAGSGIVMAQHAHAAMVQDQSDVVLNSSILVEKSEIDANGNAKITLKTPKETPILPGDKLRITLNYENRGALPVEGFTANNKVHDAVQLVEIRENWAIITVDGGKNWGKLSDLTVEEVNEETGEKIVRPAIASDVTHIRWTFPESIAPKEKGTLEFTALVR</sequence>